<evidence type="ECO:0000313" key="1">
    <source>
        <dbReference type="EMBL" id="GFN87481.1"/>
    </source>
</evidence>
<dbReference type="AlphaFoldDB" id="A0AAV3YWY0"/>
<reference evidence="1 2" key="1">
    <citation type="journal article" date="2021" name="Elife">
        <title>Chloroplast acquisition without the gene transfer in kleptoplastic sea slugs, Plakobranchus ocellatus.</title>
        <authorList>
            <person name="Maeda T."/>
            <person name="Takahashi S."/>
            <person name="Yoshida T."/>
            <person name="Shimamura S."/>
            <person name="Takaki Y."/>
            <person name="Nagai Y."/>
            <person name="Toyoda A."/>
            <person name="Suzuki Y."/>
            <person name="Arimoto A."/>
            <person name="Ishii H."/>
            <person name="Satoh N."/>
            <person name="Nishiyama T."/>
            <person name="Hasebe M."/>
            <person name="Maruyama T."/>
            <person name="Minagawa J."/>
            <person name="Obokata J."/>
            <person name="Shigenobu S."/>
        </authorList>
    </citation>
    <scope>NUCLEOTIDE SEQUENCE [LARGE SCALE GENOMIC DNA]</scope>
</reference>
<dbReference type="Proteomes" id="UP000735302">
    <property type="component" value="Unassembled WGS sequence"/>
</dbReference>
<sequence>MITIEYDKSRELTAVADLGKLFFAHYNWLPHSSNAFCAEKPPSAGYMTFAGEEFRSPWNPSLLSSSPRGSGPALGKKCPWKLPSCFNE</sequence>
<accession>A0AAV3YWY0</accession>
<comment type="caution">
    <text evidence="1">The sequence shown here is derived from an EMBL/GenBank/DDBJ whole genome shotgun (WGS) entry which is preliminary data.</text>
</comment>
<name>A0AAV3YWY0_9GAST</name>
<dbReference type="EMBL" id="BLXT01001714">
    <property type="protein sequence ID" value="GFN87481.1"/>
    <property type="molecule type" value="Genomic_DNA"/>
</dbReference>
<organism evidence="1 2">
    <name type="scientific">Plakobranchus ocellatus</name>
    <dbReference type="NCBI Taxonomy" id="259542"/>
    <lineage>
        <taxon>Eukaryota</taxon>
        <taxon>Metazoa</taxon>
        <taxon>Spiralia</taxon>
        <taxon>Lophotrochozoa</taxon>
        <taxon>Mollusca</taxon>
        <taxon>Gastropoda</taxon>
        <taxon>Heterobranchia</taxon>
        <taxon>Euthyneura</taxon>
        <taxon>Panpulmonata</taxon>
        <taxon>Sacoglossa</taxon>
        <taxon>Placobranchoidea</taxon>
        <taxon>Plakobranchidae</taxon>
        <taxon>Plakobranchus</taxon>
    </lineage>
</organism>
<gene>
    <name evidence="1" type="ORF">PoB_001398700</name>
</gene>
<proteinExistence type="predicted"/>
<keyword evidence="2" id="KW-1185">Reference proteome</keyword>
<evidence type="ECO:0000313" key="2">
    <source>
        <dbReference type="Proteomes" id="UP000735302"/>
    </source>
</evidence>
<protein>
    <submittedName>
        <fullName evidence="1">Uncharacterized protein</fullName>
    </submittedName>
</protein>